<dbReference type="AlphaFoldDB" id="A0A318RH15"/>
<comment type="caution">
    <text evidence="1">The sequence shown here is derived from an EMBL/GenBank/DDBJ whole genome shotgun (WGS) entry which is preliminary data.</text>
</comment>
<dbReference type="OrthoDB" id="540458at2"/>
<accession>A0A318RH15</accession>
<name>A0A318RH15_PROMR</name>
<keyword evidence="1" id="KW-0489">Methyltransferase</keyword>
<protein>
    <submittedName>
        <fullName evidence="1">Serine hydroxymethyltransferase</fullName>
    </submittedName>
</protein>
<reference evidence="1 2" key="1">
    <citation type="journal article" date="2018" name="Appl. Environ. Microbiol.">
        <title>Genome rearrangement shapes Prochlorococcus ecological adaptation.</title>
        <authorList>
            <person name="Yan W."/>
            <person name="Wei S."/>
            <person name="Wang Q."/>
            <person name="Xiao X."/>
            <person name="Zeng Q."/>
            <person name="Jiao N."/>
            <person name="Zhang R."/>
        </authorList>
    </citation>
    <scope>NUCLEOTIDE SEQUENCE [LARGE SCALE GENOMIC DNA]</scope>
    <source>
        <strain evidence="1 2">XMU1408</strain>
    </source>
</reference>
<gene>
    <name evidence="1" type="ORF">DNJ73_04625</name>
</gene>
<dbReference type="GO" id="GO:0032259">
    <property type="term" value="P:methylation"/>
    <property type="evidence" value="ECO:0007669"/>
    <property type="project" value="UniProtKB-KW"/>
</dbReference>
<dbReference type="Proteomes" id="UP000247807">
    <property type="component" value="Unassembled WGS sequence"/>
</dbReference>
<keyword evidence="1" id="KW-0808">Transferase</keyword>
<dbReference type="GO" id="GO:0008168">
    <property type="term" value="F:methyltransferase activity"/>
    <property type="evidence" value="ECO:0007669"/>
    <property type="project" value="UniProtKB-KW"/>
</dbReference>
<dbReference type="RefSeq" id="WP_158466528.1">
    <property type="nucleotide sequence ID" value="NZ_QJUE01000002.1"/>
</dbReference>
<evidence type="ECO:0000313" key="2">
    <source>
        <dbReference type="Proteomes" id="UP000247807"/>
    </source>
</evidence>
<dbReference type="EMBL" id="QJUE01000002">
    <property type="protein sequence ID" value="PYE03033.1"/>
    <property type="molecule type" value="Genomic_DNA"/>
</dbReference>
<sequence>MEFIQYLDKIEIKIIEHVEKAGYSTEENTSLCLLSQKYVGFLKKRQKKIVICTDNVKRIGGYKSLSKKYTDTYERTATLIKKALRHEAVHVTQECNNGNLLKINKNLTMNPAKIEALKGSTKISGEEEKERQAYILEDKPRLVEKELIKYCL</sequence>
<organism evidence="1 2">
    <name type="scientific">Prochlorococcus marinus XMU1408</name>
    <dbReference type="NCBI Taxonomy" id="2213228"/>
    <lineage>
        <taxon>Bacteria</taxon>
        <taxon>Bacillati</taxon>
        <taxon>Cyanobacteriota</taxon>
        <taxon>Cyanophyceae</taxon>
        <taxon>Synechococcales</taxon>
        <taxon>Prochlorococcaceae</taxon>
        <taxon>Prochlorococcus</taxon>
    </lineage>
</organism>
<proteinExistence type="predicted"/>
<evidence type="ECO:0000313" key="1">
    <source>
        <dbReference type="EMBL" id="PYE03033.1"/>
    </source>
</evidence>